<feature type="compositionally biased region" description="Basic and acidic residues" evidence="1">
    <location>
        <begin position="93"/>
        <end position="103"/>
    </location>
</feature>
<proteinExistence type="predicted"/>
<protein>
    <submittedName>
        <fullName evidence="2">Uncharacterized protein</fullName>
    </submittedName>
</protein>
<dbReference type="Proteomes" id="UP000187735">
    <property type="component" value="Chromosome"/>
</dbReference>
<keyword evidence="3" id="KW-1185">Reference proteome</keyword>
<evidence type="ECO:0000313" key="3">
    <source>
        <dbReference type="Proteomes" id="UP000187735"/>
    </source>
</evidence>
<accession>A0A1P8WKF4</accession>
<name>A0A1P8WKF4_9PLAN</name>
<dbReference type="AlphaFoldDB" id="A0A1P8WKF4"/>
<dbReference type="KEGG" id="fmr:Fuma_04162"/>
<sequence>MRKRNQKSPAGSVLSHGGRKTSKPGEVQSGPRREEGTALHKRSAEAWAAASRFAWPRALTALGAEPPQLNNHAAGDIFIAFIPQQWAKGAVRASDRSDSEARQHTVGHRPRCHEPKAMLPRAPTCPTAEALHLAVPRVTAANGFCRHRR</sequence>
<feature type="region of interest" description="Disordered" evidence="1">
    <location>
        <begin position="92"/>
        <end position="117"/>
    </location>
</feature>
<dbReference type="EMBL" id="CP017641">
    <property type="protein sequence ID" value="APZ94530.1"/>
    <property type="molecule type" value="Genomic_DNA"/>
</dbReference>
<feature type="compositionally biased region" description="Basic and acidic residues" evidence="1">
    <location>
        <begin position="31"/>
        <end position="43"/>
    </location>
</feature>
<evidence type="ECO:0000256" key="1">
    <source>
        <dbReference type="SAM" id="MobiDB-lite"/>
    </source>
</evidence>
<organism evidence="2 3">
    <name type="scientific">Fuerstiella marisgermanici</name>
    <dbReference type="NCBI Taxonomy" id="1891926"/>
    <lineage>
        <taxon>Bacteria</taxon>
        <taxon>Pseudomonadati</taxon>
        <taxon>Planctomycetota</taxon>
        <taxon>Planctomycetia</taxon>
        <taxon>Planctomycetales</taxon>
        <taxon>Planctomycetaceae</taxon>
        <taxon>Fuerstiella</taxon>
    </lineage>
</organism>
<dbReference type="STRING" id="1891926.Fuma_04162"/>
<reference evidence="2 3" key="1">
    <citation type="journal article" date="2016" name="Front. Microbiol.">
        <title>Fuerstia marisgermanicae gen. nov., sp. nov., an Unusual Member of the Phylum Planctomycetes from the German Wadden Sea.</title>
        <authorList>
            <person name="Kohn T."/>
            <person name="Heuer A."/>
            <person name="Jogler M."/>
            <person name="Vollmers J."/>
            <person name="Boedeker C."/>
            <person name="Bunk B."/>
            <person name="Rast P."/>
            <person name="Borchert D."/>
            <person name="Glockner I."/>
            <person name="Freese H.M."/>
            <person name="Klenk H.P."/>
            <person name="Overmann J."/>
            <person name="Kaster A.K."/>
            <person name="Rohde M."/>
            <person name="Wiegand S."/>
            <person name="Jogler C."/>
        </authorList>
    </citation>
    <scope>NUCLEOTIDE SEQUENCE [LARGE SCALE GENOMIC DNA]</scope>
    <source>
        <strain evidence="2 3">NH11</strain>
    </source>
</reference>
<evidence type="ECO:0000313" key="2">
    <source>
        <dbReference type="EMBL" id="APZ94530.1"/>
    </source>
</evidence>
<gene>
    <name evidence="2" type="ORF">Fuma_04162</name>
</gene>
<feature type="region of interest" description="Disordered" evidence="1">
    <location>
        <begin position="1"/>
        <end position="43"/>
    </location>
</feature>